<dbReference type="CDD" id="cd16529">
    <property type="entry name" value="RING-HC_RAD18"/>
    <property type="match status" value="1"/>
</dbReference>
<feature type="domain" description="UBZ4-type" evidence="22">
    <location>
        <begin position="241"/>
        <end position="268"/>
    </location>
</feature>
<dbReference type="GO" id="GO:0006301">
    <property type="term" value="P:DNA damage tolerance"/>
    <property type="evidence" value="ECO:0007669"/>
    <property type="project" value="InterPro"/>
</dbReference>
<evidence type="ECO:0000259" key="22">
    <source>
        <dbReference type="PROSITE" id="PS51908"/>
    </source>
</evidence>
<feature type="compositionally biased region" description="Polar residues" evidence="19">
    <location>
        <begin position="100"/>
        <end position="141"/>
    </location>
</feature>
<dbReference type="PROSITE" id="PS51908">
    <property type="entry name" value="ZF_UBZ4"/>
    <property type="match status" value="1"/>
</dbReference>
<dbReference type="InterPro" id="IPR013083">
    <property type="entry name" value="Znf_RING/FYVE/PHD"/>
</dbReference>
<dbReference type="InterPro" id="IPR003034">
    <property type="entry name" value="SAP_dom"/>
</dbReference>
<dbReference type="KEGG" id="bbel:109468764"/>
<comment type="subcellular location">
    <subcellularLocation>
        <location evidence="2">Nucleus</location>
    </subcellularLocation>
</comment>
<dbReference type="PROSITE" id="PS50800">
    <property type="entry name" value="SAP"/>
    <property type="match status" value="1"/>
</dbReference>
<evidence type="ECO:0000256" key="18">
    <source>
        <dbReference type="PROSITE-ProRule" id="PRU01256"/>
    </source>
</evidence>
<gene>
    <name evidence="24" type="primary">LOC109468764</name>
</gene>
<dbReference type="GO" id="GO:0005634">
    <property type="term" value="C:nucleus"/>
    <property type="evidence" value="ECO:0007669"/>
    <property type="project" value="UniProtKB-SubCell"/>
</dbReference>
<keyword evidence="14" id="KW-0539">Nucleus</keyword>
<evidence type="ECO:0000256" key="10">
    <source>
        <dbReference type="ARBA" id="ARBA00022786"/>
    </source>
</evidence>
<dbReference type="SMART" id="SM00734">
    <property type="entry name" value="ZnF_Rad18"/>
    <property type="match status" value="1"/>
</dbReference>
<feature type="region of interest" description="Disordered" evidence="19">
    <location>
        <begin position="100"/>
        <end position="154"/>
    </location>
</feature>
<dbReference type="GO" id="GO:0003697">
    <property type="term" value="F:single-stranded DNA binding"/>
    <property type="evidence" value="ECO:0007669"/>
    <property type="project" value="InterPro"/>
</dbReference>
<feature type="compositionally biased region" description="Polar residues" evidence="19">
    <location>
        <begin position="531"/>
        <end position="544"/>
    </location>
</feature>
<evidence type="ECO:0000313" key="23">
    <source>
        <dbReference type="Proteomes" id="UP000515135"/>
    </source>
</evidence>
<evidence type="ECO:0000256" key="14">
    <source>
        <dbReference type="ARBA" id="ARBA00023242"/>
    </source>
</evidence>
<proteinExistence type="inferred from homology"/>
<dbReference type="InterPro" id="IPR001841">
    <property type="entry name" value="Znf_RING"/>
</dbReference>
<evidence type="ECO:0000256" key="9">
    <source>
        <dbReference type="ARBA" id="ARBA00022771"/>
    </source>
</evidence>
<comment type="similarity">
    <text evidence="4">Belongs to the RAD18 family.</text>
</comment>
<dbReference type="OrthoDB" id="10040336at2759"/>
<comment type="pathway">
    <text evidence="3">Protein modification; protein ubiquitination.</text>
</comment>
<dbReference type="EC" id="2.3.2.27" evidence="5"/>
<evidence type="ECO:0000256" key="15">
    <source>
        <dbReference type="ARBA" id="ARBA00031783"/>
    </source>
</evidence>
<dbReference type="AlphaFoldDB" id="A0A6P4Y164"/>
<evidence type="ECO:0000256" key="8">
    <source>
        <dbReference type="ARBA" id="ARBA00022763"/>
    </source>
</evidence>
<name>A0A6P4Y164_BRABE</name>
<evidence type="ECO:0000256" key="19">
    <source>
        <dbReference type="SAM" id="MobiDB-lite"/>
    </source>
</evidence>
<dbReference type="PROSITE" id="PS00518">
    <property type="entry name" value="ZF_RING_1"/>
    <property type="match status" value="1"/>
</dbReference>
<dbReference type="GO" id="GO:0061630">
    <property type="term" value="F:ubiquitin protein ligase activity"/>
    <property type="evidence" value="ECO:0007669"/>
    <property type="project" value="UniProtKB-EC"/>
</dbReference>
<dbReference type="SMART" id="SM00513">
    <property type="entry name" value="SAP"/>
    <property type="match status" value="1"/>
</dbReference>
<keyword evidence="23" id="KW-1185">Reference proteome</keyword>
<evidence type="ECO:0000256" key="2">
    <source>
        <dbReference type="ARBA" id="ARBA00004123"/>
    </source>
</evidence>
<evidence type="ECO:0000256" key="16">
    <source>
        <dbReference type="ARBA" id="ARBA00082369"/>
    </source>
</evidence>
<feature type="compositionally biased region" description="Basic and acidic residues" evidence="19">
    <location>
        <begin position="474"/>
        <end position="489"/>
    </location>
</feature>
<keyword evidence="6" id="KW-0808">Transferase</keyword>
<feature type="compositionally biased region" description="Polar residues" evidence="19">
    <location>
        <begin position="651"/>
        <end position="660"/>
    </location>
</feature>
<protein>
    <recommendedName>
        <fullName evidence="5">RING-type E3 ubiquitin transferase</fullName>
        <ecNumber evidence="5">2.3.2.27</ecNumber>
    </recommendedName>
    <alternativeName>
        <fullName evidence="15 16">RING-type E3 ubiquitin transferase RAD18</fullName>
    </alternativeName>
</protein>
<reference evidence="24" key="1">
    <citation type="submission" date="2025-08" db="UniProtKB">
        <authorList>
            <consortium name="RefSeq"/>
        </authorList>
    </citation>
    <scope>IDENTIFICATION</scope>
    <source>
        <tissue evidence="24">Gonad</tissue>
    </source>
</reference>
<dbReference type="PANTHER" id="PTHR14134:SF2">
    <property type="entry name" value="E3 UBIQUITIN-PROTEIN LIGASE RAD18"/>
    <property type="match status" value="1"/>
</dbReference>
<evidence type="ECO:0000256" key="5">
    <source>
        <dbReference type="ARBA" id="ARBA00012483"/>
    </source>
</evidence>
<keyword evidence="12" id="KW-0238">DNA-binding</keyword>
<evidence type="ECO:0000256" key="7">
    <source>
        <dbReference type="ARBA" id="ARBA00022723"/>
    </source>
</evidence>
<dbReference type="Gene3D" id="3.30.160.60">
    <property type="entry name" value="Classic Zinc Finger"/>
    <property type="match status" value="1"/>
</dbReference>
<dbReference type="SUPFAM" id="SSF57850">
    <property type="entry name" value="RING/U-box"/>
    <property type="match status" value="1"/>
</dbReference>
<dbReference type="UniPathway" id="UPA00143"/>
<dbReference type="GeneID" id="109468764"/>
<dbReference type="Pfam" id="PF02037">
    <property type="entry name" value="SAP"/>
    <property type="match status" value="1"/>
</dbReference>
<dbReference type="PROSITE" id="PS50089">
    <property type="entry name" value="ZF_RING_2"/>
    <property type="match status" value="1"/>
</dbReference>
<evidence type="ECO:0000313" key="24">
    <source>
        <dbReference type="RefSeq" id="XP_019622650.1"/>
    </source>
</evidence>
<accession>A0A6P4Y164</accession>
<keyword evidence="13 18" id="KW-0234">DNA repair</keyword>
<feature type="region of interest" description="Disordered" evidence="19">
    <location>
        <begin position="207"/>
        <end position="235"/>
    </location>
</feature>
<feature type="compositionally biased region" description="Basic and acidic residues" evidence="19">
    <location>
        <begin position="434"/>
        <end position="450"/>
    </location>
</feature>
<evidence type="ECO:0000256" key="6">
    <source>
        <dbReference type="ARBA" id="ARBA00022679"/>
    </source>
</evidence>
<keyword evidence="7" id="KW-0479">Metal-binding</keyword>
<feature type="domain" description="SAP" evidence="21">
    <location>
        <begin position="288"/>
        <end position="322"/>
    </location>
</feature>
<dbReference type="Pfam" id="PF13923">
    <property type="entry name" value="zf-C3HC4_2"/>
    <property type="match status" value="1"/>
</dbReference>
<dbReference type="Proteomes" id="UP000515135">
    <property type="component" value="Unplaced"/>
</dbReference>
<sequence length="678" mass="75641">MSSLYSSGEWPENFKQLKTIDDLLRCPICYEYFDITMIIPQCSHNYCSLCIRRYLNYKTQCPTCGVSVSEPELRNNRSLDDLVRQFLDVRPSLLQCVKSGVNSHTADRGSTSGPAGSKPDTSMPTLKKVTSSKAGKSSDAATTGVKKSPPTNTLDRFCSAVSTRTAPAEDDDQCDDFRDDVKRHRSKRISYKESSSDDDVEIVGTVVTPPPVKPAKVPSPKASTSQESTPAGERNNSQVAMADCPVCGVSIPERHINNHLDVCLTREEKKESLRSSAPKRKPMAKLVYNLMSDKDLRKRLKEKGLSTQGDRQTLIARHHEFVLRYNSQCDSAEPKSVAQIVKEVEKHERVLSKTTVTKPTFTLNKTSNEQERDRVNTKYATEHKAQFNSLIENARKRMKQKRKAKLAEEGSENTAEEKLPSMEVDLNIPTDETTTDKPTEVSNEIEKTAEDGLTVQIGEQASTEEDQEAGTVGKDLEDMKEQTEVEKQIHPVQTPDAPQFNLLAEFDDIDEDNTLCTDDTREDPADDCNSEKSVSLFDNIQQDTHTGELQEDQLTGQKSETEPVRDAESEDDEEDTLTPSLEFGASEGSVDILAMKPYQLQDPTYAQSSSSGPSSIADFDFLGDDPEIKCVPESPPARQLRRGKRKVAELQSDSDGSFGSEQDVRRSKRRTTNRNKNQ</sequence>
<keyword evidence="8 18" id="KW-0227">DNA damage</keyword>
<dbReference type="FunFam" id="3.30.160.60:FF:000331">
    <property type="entry name" value="E3 ubiquitin-protein ligase RAD18"/>
    <property type="match status" value="1"/>
</dbReference>
<evidence type="ECO:0000256" key="4">
    <source>
        <dbReference type="ARBA" id="ARBA00009506"/>
    </source>
</evidence>
<dbReference type="FunFam" id="3.30.40.10:FF:000172">
    <property type="entry name" value="E3 ubiquitin-protein ligase RAD18"/>
    <property type="match status" value="1"/>
</dbReference>
<dbReference type="Gene3D" id="3.30.40.10">
    <property type="entry name" value="Zinc/RING finger domain, C3HC4 (zinc finger)"/>
    <property type="match status" value="1"/>
</dbReference>
<evidence type="ECO:0000256" key="13">
    <source>
        <dbReference type="ARBA" id="ARBA00023204"/>
    </source>
</evidence>
<dbReference type="InterPro" id="IPR039577">
    <property type="entry name" value="Rad18"/>
</dbReference>
<dbReference type="GO" id="GO:0006281">
    <property type="term" value="P:DNA repair"/>
    <property type="evidence" value="ECO:0007669"/>
    <property type="project" value="UniProtKB-KW"/>
</dbReference>
<dbReference type="InterPro" id="IPR017907">
    <property type="entry name" value="Znf_RING_CS"/>
</dbReference>
<evidence type="ECO:0000256" key="12">
    <source>
        <dbReference type="ARBA" id="ARBA00023125"/>
    </source>
</evidence>
<organism evidence="23 24">
    <name type="scientific">Branchiostoma belcheri</name>
    <name type="common">Amphioxus</name>
    <dbReference type="NCBI Taxonomy" id="7741"/>
    <lineage>
        <taxon>Eukaryota</taxon>
        <taxon>Metazoa</taxon>
        <taxon>Chordata</taxon>
        <taxon>Cephalochordata</taxon>
        <taxon>Leptocardii</taxon>
        <taxon>Amphioxiformes</taxon>
        <taxon>Branchiostomatidae</taxon>
        <taxon>Branchiostoma</taxon>
    </lineage>
</organism>
<comment type="catalytic activity">
    <reaction evidence="1">
        <text>S-ubiquitinyl-[E2 ubiquitin-conjugating enzyme]-L-cysteine + [acceptor protein]-L-lysine = [E2 ubiquitin-conjugating enzyme]-L-cysteine + N(6)-ubiquitinyl-[acceptor protein]-L-lysine.</text>
        <dbReference type="EC" id="2.3.2.27"/>
    </reaction>
</comment>
<feature type="domain" description="RING-type" evidence="20">
    <location>
        <begin position="26"/>
        <end position="64"/>
    </location>
</feature>
<keyword evidence="9 17" id="KW-0863">Zinc-finger</keyword>
<feature type="compositionally biased region" description="Polar residues" evidence="19">
    <location>
        <begin position="226"/>
        <end position="235"/>
    </location>
</feature>
<feature type="compositionally biased region" description="Basic residues" evidence="19">
    <location>
        <begin position="666"/>
        <end position="678"/>
    </location>
</feature>
<keyword evidence="11" id="KW-0862">Zinc</keyword>
<dbReference type="SMART" id="SM00184">
    <property type="entry name" value="RING"/>
    <property type="match status" value="1"/>
</dbReference>
<dbReference type="InterPro" id="IPR006642">
    <property type="entry name" value="Rad18_UBZ4"/>
</dbReference>
<dbReference type="PANTHER" id="PTHR14134">
    <property type="entry name" value="E3 UBIQUITIN-PROTEIN LIGASE RAD18"/>
    <property type="match status" value="1"/>
</dbReference>
<evidence type="ECO:0000259" key="21">
    <source>
        <dbReference type="PROSITE" id="PS50800"/>
    </source>
</evidence>
<evidence type="ECO:0000256" key="3">
    <source>
        <dbReference type="ARBA" id="ARBA00004906"/>
    </source>
</evidence>
<dbReference type="GO" id="GO:0008270">
    <property type="term" value="F:zinc ion binding"/>
    <property type="evidence" value="ECO:0007669"/>
    <property type="project" value="UniProtKB-KW"/>
</dbReference>
<dbReference type="RefSeq" id="XP_019622650.1">
    <property type="nucleotide sequence ID" value="XM_019767091.1"/>
</dbReference>
<feature type="region of interest" description="Disordered" evidence="19">
    <location>
        <begin position="398"/>
        <end position="588"/>
    </location>
</feature>
<dbReference type="GO" id="GO:0097505">
    <property type="term" value="C:Rad6-Rad18 complex"/>
    <property type="evidence" value="ECO:0007669"/>
    <property type="project" value="TreeGrafter"/>
</dbReference>
<feature type="compositionally biased region" description="Low complexity" evidence="19">
    <location>
        <begin position="214"/>
        <end position="225"/>
    </location>
</feature>
<evidence type="ECO:0000256" key="17">
    <source>
        <dbReference type="PROSITE-ProRule" id="PRU00175"/>
    </source>
</evidence>
<evidence type="ECO:0000259" key="20">
    <source>
        <dbReference type="PROSITE" id="PS50089"/>
    </source>
</evidence>
<dbReference type="GO" id="GO:0006513">
    <property type="term" value="P:protein monoubiquitination"/>
    <property type="evidence" value="ECO:0007669"/>
    <property type="project" value="InterPro"/>
</dbReference>
<evidence type="ECO:0000256" key="1">
    <source>
        <dbReference type="ARBA" id="ARBA00000900"/>
    </source>
</evidence>
<evidence type="ECO:0000256" key="11">
    <source>
        <dbReference type="ARBA" id="ARBA00022833"/>
    </source>
</evidence>
<feature type="region of interest" description="Disordered" evidence="19">
    <location>
        <begin position="603"/>
        <end position="678"/>
    </location>
</feature>
<keyword evidence="10" id="KW-0833">Ubl conjugation pathway</keyword>